<sequence length="252" mass="28647">MRAMSNATYPEGFQGITDRWEERRDPLTARAGEGLPPLDCDLTELVRQKMPDPAEPLVKPASPFAFKSHALARELAGHSALAHFNALLIAHLRRRAWPDHAPALFARLWAEQSPALIVELNPRWLVSSIITFADHGQTEGQRRIGSSMNMLFSMMKLYEFERTFSGKSPDTPFGLNKRVQERLPMDMDDFSLKSGGLDYNLLAPLWRDAQADPVTAPLACHLLNMLNDDPKTLFRRLQTMRKRIARRDEKSQ</sequence>
<comment type="caution">
    <text evidence="1">The sequence shown here is derived from an EMBL/GenBank/DDBJ whole genome shotgun (WGS) entry which is preliminary data.</text>
</comment>
<reference evidence="1 2" key="1">
    <citation type="submission" date="2018-03" db="EMBL/GenBank/DDBJ databases">
        <title>Genomic Encyclopedia of Archaeal and Bacterial Type Strains, Phase II (KMG-II): from individual species to whole genera.</title>
        <authorList>
            <person name="Goeker M."/>
        </authorList>
    </citation>
    <scope>NUCLEOTIDE SEQUENCE [LARGE SCALE GENOMIC DNA]</scope>
    <source>
        <strain evidence="1 2">DSM 100212</strain>
    </source>
</reference>
<accession>A0A2T0WX55</accession>
<protein>
    <submittedName>
        <fullName evidence="1">Uncharacterized protein</fullName>
    </submittedName>
</protein>
<dbReference type="Proteomes" id="UP000238392">
    <property type="component" value="Unassembled WGS sequence"/>
</dbReference>
<evidence type="ECO:0000313" key="2">
    <source>
        <dbReference type="Proteomes" id="UP000238392"/>
    </source>
</evidence>
<organism evidence="1 2">
    <name type="scientific">Donghicola tyrosinivorans</name>
    <dbReference type="NCBI Taxonomy" id="1652492"/>
    <lineage>
        <taxon>Bacteria</taxon>
        <taxon>Pseudomonadati</taxon>
        <taxon>Pseudomonadota</taxon>
        <taxon>Alphaproteobacteria</taxon>
        <taxon>Rhodobacterales</taxon>
        <taxon>Roseobacteraceae</taxon>
        <taxon>Donghicola</taxon>
    </lineage>
</organism>
<keyword evidence="2" id="KW-1185">Reference proteome</keyword>
<evidence type="ECO:0000313" key="1">
    <source>
        <dbReference type="EMBL" id="PRY91255.1"/>
    </source>
</evidence>
<dbReference type="EMBL" id="PVTQ01000004">
    <property type="protein sequence ID" value="PRY91255.1"/>
    <property type="molecule type" value="Genomic_DNA"/>
</dbReference>
<proteinExistence type="predicted"/>
<dbReference type="AlphaFoldDB" id="A0A2T0WX55"/>
<name>A0A2T0WX55_9RHOB</name>
<gene>
    <name evidence="1" type="ORF">CLV74_104276</name>
</gene>
<dbReference type="OrthoDB" id="7834507at2"/>